<gene>
    <name evidence="1" type="ORF">HUJ06_013299</name>
</gene>
<name>A0A822Z7M4_NELNU</name>
<dbReference type="EMBL" id="DUZY01000005">
    <property type="protein sequence ID" value="DAD38976.1"/>
    <property type="molecule type" value="Genomic_DNA"/>
</dbReference>
<evidence type="ECO:0000313" key="1">
    <source>
        <dbReference type="EMBL" id="DAD38976.1"/>
    </source>
</evidence>
<keyword evidence="2" id="KW-1185">Reference proteome</keyword>
<sequence length="60" mass="6827">MYQKAPDIIHISNLVSSNNILDNTSDILIMLLLYIPLDLLMEFTSTMSLFPACSKLERPQ</sequence>
<accession>A0A822Z7M4</accession>
<dbReference type="AlphaFoldDB" id="A0A822Z7M4"/>
<evidence type="ECO:0000313" key="2">
    <source>
        <dbReference type="Proteomes" id="UP000607653"/>
    </source>
</evidence>
<proteinExistence type="predicted"/>
<reference evidence="1 2" key="1">
    <citation type="journal article" date="2020" name="Mol. Biol. Evol.">
        <title>Distinct Expression and Methylation Patterns for Genes with Different Fates following a Single Whole-Genome Duplication in Flowering Plants.</title>
        <authorList>
            <person name="Shi T."/>
            <person name="Rahmani R.S."/>
            <person name="Gugger P.F."/>
            <person name="Wang M."/>
            <person name="Li H."/>
            <person name="Zhang Y."/>
            <person name="Li Z."/>
            <person name="Wang Q."/>
            <person name="Van de Peer Y."/>
            <person name="Marchal K."/>
            <person name="Chen J."/>
        </authorList>
    </citation>
    <scope>NUCLEOTIDE SEQUENCE [LARGE SCALE GENOMIC DNA]</scope>
    <source>
        <tissue evidence="1">Leaf</tissue>
    </source>
</reference>
<dbReference type="Proteomes" id="UP000607653">
    <property type="component" value="Unassembled WGS sequence"/>
</dbReference>
<comment type="caution">
    <text evidence="1">The sequence shown here is derived from an EMBL/GenBank/DDBJ whole genome shotgun (WGS) entry which is preliminary data.</text>
</comment>
<protein>
    <submittedName>
        <fullName evidence="1">Uncharacterized protein</fullName>
    </submittedName>
</protein>
<organism evidence="1 2">
    <name type="scientific">Nelumbo nucifera</name>
    <name type="common">Sacred lotus</name>
    <dbReference type="NCBI Taxonomy" id="4432"/>
    <lineage>
        <taxon>Eukaryota</taxon>
        <taxon>Viridiplantae</taxon>
        <taxon>Streptophyta</taxon>
        <taxon>Embryophyta</taxon>
        <taxon>Tracheophyta</taxon>
        <taxon>Spermatophyta</taxon>
        <taxon>Magnoliopsida</taxon>
        <taxon>Proteales</taxon>
        <taxon>Nelumbonaceae</taxon>
        <taxon>Nelumbo</taxon>
    </lineage>
</organism>